<protein>
    <submittedName>
        <fullName evidence="6">Flavoprotein oxygenase</fullName>
    </submittedName>
</protein>
<dbReference type="InterPro" id="IPR012349">
    <property type="entry name" value="Split_barrel_FMN-bd"/>
</dbReference>
<keyword evidence="3" id="KW-0288">FMN</keyword>
<dbReference type="PANTHER" id="PTHR33798">
    <property type="entry name" value="FLAVOPROTEIN OXYGENASE"/>
    <property type="match status" value="1"/>
</dbReference>
<feature type="domain" description="Flavin reductase like" evidence="5">
    <location>
        <begin position="69"/>
        <end position="228"/>
    </location>
</feature>
<dbReference type="GO" id="GO:0010181">
    <property type="term" value="F:FMN binding"/>
    <property type="evidence" value="ECO:0007669"/>
    <property type="project" value="InterPro"/>
</dbReference>
<sequence length="262" mass="29344">MTKHIPLKEAEATRPDFKQTHFIVSKTPNPDWKYKEGANQLHNGADQKYKDIVPQEVDDKSKLYKLLIGAITPRPIGFTSTVAADGTKNLAPFSYFNVVNHDPPTIMISISNKNKDTPKDTTRNIREKKGFTVNLISEWFVEAANACSVDAPPNVSEWDISGLTPKESVDVEAAWVAESAFSMECTLMHDYDIKKSSGDVACTVILGEIKRFHVREDILKDDGGVDLDKLKPVSRLGGISYGRSTESYELERPQWEKIKDTL</sequence>
<comment type="caution">
    <text evidence="6">The sequence shown here is derived from an EMBL/GenBank/DDBJ whole genome shotgun (WGS) entry which is preliminary data.</text>
</comment>
<dbReference type="PANTHER" id="PTHR33798:SF5">
    <property type="entry name" value="FLAVIN REDUCTASE LIKE DOMAIN-CONTAINING PROTEIN"/>
    <property type="match status" value="1"/>
</dbReference>
<dbReference type="SMART" id="SM00903">
    <property type="entry name" value="Flavin_Reduct"/>
    <property type="match status" value="1"/>
</dbReference>
<dbReference type="AlphaFoldDB" id="A0AAW2ZD99"/>
<dbReference type="Proteomes" id="UP001431209">
    <property type="component" value="Unassembled WGS sequence"/>
</dbReference>
<evidence type="ECO:0000313" key="6">
    <source>
        <dbReference type="EMBL" id="KAL0487287.1"/>
    </source>
</evidence>
<gene>
    <name evidence="6" type="ORF">AKO1_001079</name>
</gene>
<evidence type="ECO:0000256" key="3">
    <source>
        <dbReference type="ARBA" id="ARBA00022643"/>
    </source>
</evidence>
<dbReference type="InterPro" id="IPR002563">
    <property type="entry name" value="Flavin_Rdtase-like_dom"/>
</dbReference>
<proteinExistence type="inferred from homology"/>
<evidence type="ECO:0000256" key="4">
    <source>
        <dbReference type="ARBA" id="ARBA00038054"/>
    </source>
</evidence>
<dbReference type="EMBL" id="JAOPGA020001328">
    <property type="protein sequence ID" value="KAL0487287.1"/>
    <property type="molecule type" value="Genomic_DNA"/>
</dbReference>
<organism evidence="6 7">
    <name type="scientific">Acrasis kona</name>
    <dbReference type="NCBI Taxonomy" id="1008807"/>
    <lineage>
        <taxon>Eukaryota</taxon>
        <taxon>Discoba</taxon>
        <taxon>Heterolobosea</taxon>
        <taxon>Tetramitia</taxon>
        <taxon>Eutetramitia</taxon>
        <taxon>Acrasidae</taxon>
        <taxon>Acrasis</taxon>
    </lineage>
</organism>
<reference evidence="6 7" key="1">
    <citation type="submission" date="2024-03" db="EMBL/GenBank/DDBJ databases">
        <title>The Acrasis kona genome and developmental transcriptomes reveal deep origins of eukaryotic multicellular pathways.</title>
        <authorList>
            <person name="Sheikh S."/>
            <person name="Fu C.-J."/>
            <person name="Brown M.W."/>
            <person name="Baldauf S.L."/>
        </authorList>
    </citation>
    <scope>NUCLEOTIDE SEQUENCE [LARGE SCALE GENOMIC DNA]</scope>
    <source>
        <strain evidence="6 7">ATCC MYA-3509</strain>
    </source>
</reference>
<keyword evidence="7" id="KW-1185">Reference proteome</keyword>
<dbReference type="SUPFAM" id="SSF50475">
    <property type="entry name" value="FMN-binding split barrel"/>
    <property type="match status" value="1"/>
</dbReference>
<keyword evidence="2" id="KW-0285">Flavoprotein</keyword>
<evidence type="ECO:0000256" key="2">
    <source>
        <dbReference type="ARBA" id="ARBA00022630"/>
    </source>
</evidence>
<dbReference type="Gene3D" id="2.30.110.10">
    <property type="entry name" value="Electron Transport, Fmn-binding Protein, Chain A"/>
    <property type="match status" value="1"/>
</dbReference>
<evidence type="ECO:0000259" key="5">
    <source>
        <dbReference type="SMART" id="SM00903"/>
    </source>
</evidence>
<dbReference type="Pfam" id="PF01613">
    <property type="entry name" value="Flavin_Reduct"/>
    <property type="match status" value="1"/>
</dbReference>
<comment type="cofactor">
    <cofactor evidence="1">
        <name>FMN</name>
        <dbReference type="ChEBI" id="CHEBI:58210"/>
    </cofactor>
</comment>
<evidence type="ECO:0000256" key="1">
    <source>
        <dbReference type="ARBA" id="ARBA00001917"/>
    </source>
</evidence>
<evidence type="ECO:0000313" key="7">
    <source>
        <dbReference type="Proteomes" id="UP001431209"/>
    </source>
</evidence>
<name>A0AAW2ZD99_9EUKA</name>
<accession>A0AAW2ZD99</accession>
<comment type="similarity">
    <text evidence="4">Belongs to the flavoredoxin family.</text>
</comment>